<dbReference type="PANTHER" id="PTHR24637">
    <property type="entry name" value="COLLAGEN"/>
    <property type="match status" value="1"/>
</dbReference>
<keyword evidence="2" id="KW-0677">Repeat</keyword>
<proteinExistence type="predicted"/>
<feature type="region of interest" description="Disordered" evidence="4">
    <location>
        <begin position="94"/>
        <end position="270"/>
    </location>
</feature>
<dbReference type="GO" id="GO:0042302">
    <property type="term" value="F:structural constituent of cuticle"/>
    <property type="evidence" value="ECO:0007669"/>
    <property type="project" value="InterPro"/>
</dbReference>
<dbReference type="AlphaFoldDB" id="A0A2G5TIC2"/>
<keyword evidence="3" id="KW-1015">Disulfide bond</keyword>
<evidence type="ECO:0000256" key="4">
    <source>
        <dbReference type="SAM" id="MobiDB-lite"/>
    </source>
</evidence>
<dbReference type="PANTHER" id="PTHR24637:SF423">
    <property type="entry name" value="NEMATODE CUTICLE COLLAGEN N-TERMINAL DOMAIN-CONTAINING PROTEIN"/>
    <property type="match status" value="1"/>
</dbReference>
<evidence type="ECO:0000313" key="8">
    <source>
        <dbReference type="Proteomes" id="UP000230233"/>
    </source>
</evidence>
<dbReference type="Proteomes" id="UP000230233">
    <property type="component" value="Chromosome V"/>
</dbReference>
<reference evidence="8" key="1">
    <citation type="submission" date="2017-10" db="EMBL/GenBank/DDBJ databases">
        <title>Rapid genome shrinkage in a self-fertile nematode reveals novel sperm competition proteins.</title>
        <authorList>
            <person name="Yin D."/>
            <person name="Schwarz E.M."/>
            <person name="Thomas C.G."/>
            <person name="Felde R.L."/>
            <person name="Korf I.F."/>
            <person name="Cutter A.D."/>
            <person name="Schartner C.M."/>
            <person name="Ralston E.J."/>
            <person name="Meyer B.J."/>
            <person name="Haag E.S."/>
        </authorList>
    </citation>
    <scope>NUCLEOTIDE SEQUENCE [LARGE SCALE GENOMIC DNA]</scope>
    <source>
        <strain evidence="8">JU1422</strain>
    </source>
</reference>
<name>A0A2G5TIC2_9PELO</name>
<evidence type="ECO:0000256" key="2">
    <source>
        <dbReference type="ARBA" id="ARBA00022737"/>
    </source>
</evidence>
<keyword evidence="8" id="KW-1185">Reference proteome</keyword>
<feature type="compositionally biased region" description="Pro residues" evidence="4">
    <location>
        <begin position="141"/>
        <end position="152"/>
    </location>
</feature>
<keyword evidence="5" id="KW-0472">Membrane</keyword>
<dbReference type="EMBL" id="PDUG01000005">
    <property type="protein sequence ID" value="PIC27049.1"/>
    <property type="molecule type" value="Genomic_DNA"/>
</dbReference>
<feature type="domain" description="Nematode cuticle collagen N-terminal" evidence="6">
    <location>
        <begin position="5"/>
        <end position="57"/>
    </location>
</feature>
<feature type="compositionally biased region" description="Low complexity" evidence="4">
    <location>
        <begin position="167"/>
        <end position="189"/>
    </location>
</feature>
<organism evidence="7 8">
    <name type="scientific">Caenorhabditis nigoni</name>
    <dbReference type="NCBI Taxonomy" id="1611254"/>
    <lineage>
        <taxon>Eukaryota</taxon>
        <taxon>Metazoa</taxon>
        <taxon>Ecdysozoa</taxon>
        <taxon>Nematoda</taxon>
        <taxon>Chromadorea</taxon>
        <taxon>Rhabditida</taxon>
        <taxon>Rhabditina</taxon>
        <taxon>Rhabditomorpha</taxon>
        <taxon>Rhabditoidea</taxon>
        <taxon>Rhabditidae</taxon>
        <taxon>Peloderinae</taxon>
        <taxon>Caenorhabditis</taxon>
    </lineage>
</organism>
<comment type="subunit">
    <text evidence="1">Collagen polypeptide chains are complexed within the cuticle by disulfide bonds and other types of covalent cross-links.</text>
</comment>
<dbReference type="InterPro" id="IPR002486">
    <property type="entry name" value="Col_cuticle_N"/>
</dbReference>
<protein>
    <recommendedName>
        <fullName evidence="6">Nematode cuticle collagen N-terminal domain-containing protein</fullName>
    </recommendedName>
</protein>
<evidence type="ECO:0000256" key="3">
    <source>
        <dbReference type="ARBA" id="ARBA00023157"/>
    </source>
</evidence>
<dbReference type="OrthoDB" id="5876933at2759"/>
<dbReference type="STRING" id="1611254.A0A2G5TIC2"/>
<evidence type="ECO:0000313" key="7">
    <source>
        <dbReference type="EMBL" id="PIC27049.1"/>
    </source>
</evidence>
<feature type="compositionally biased region" description="Gly residues" evidence="4">
    <location>
        <begin position="255"/>
        <end position="264"/>
    </location>
</feature>
<dbReference type="Gene3D" id="1.20.5.320">
    <property type="entry name" value="6-Phosphogluconate Dehydrogenase, domain 3"/>
    <property type="match status" value="1"/>
</dbReference>
<evidence type="ECO:0000256" key="5">
    <source>
        <dbReference type="SAM" id="Phobius"/>
    </source>
</evidence>
<dbReference type="SMART" id="SM01088">
    <property type="entry name" value="Col_cuticle_N"/>
    <property type="match status" value="1"/>
</dbReference>
<feature type="compositionally biased region" description="Acidic residues" evidence="4">
    <location>
        <begin position="557"/>
        <end position="568"/>
    </location>
</feature>
<keyword evidence="5" id="KW-1133">Transmembrane helix</keyword>
<comment type="caution">
    <text evidence="7">The sequence shown here is derived from an EMBL/GenBank/DDBJ whole genome shotgun (WGS) entry which is preliminary data.</text>
</comment>
<gene>
    <name evidence="7" type="primary">Cni-col-152</name>
    <name evidence="7" type="synonym">Cnig_chr_V.g19426</name>
    <name evidence="7" type="ORF">B9Z55_019426</name>
</gene>
<evidence type="ECO:0000256" key="1">
    <source>
        <dbReference type="ARBA" id="ARBA00011518"/>
    </source>
</evidence>
<feature type="transmembrane region" description="Helical" evidence="5">
    <location>
        <begin position="7"/>
        <end position="30"/>
    </location>
</feature>
<evidence type="ECO:0000259" key="6">
    <source>
        <dbReference type="SMART" id="SM01088"/>
    </source>
</evidence>
<dbReference type="Pfam" id="PF01484">
    <property type="entry name" value="Col_cuticle_N"/>
    <property type="match status" value="1"/>
</dbReference>
<sequence length="603" mass="65872">MVSIHYFTGIYTISALVVVSSLICSTFILAEINEISEEVSHGLRAFNHYSTDAWAMMASEIGQSSIFNLNSNSRSARSTEKKCNCNQPNNCPAGPPGPPGAAGIDGEDGTPGLEGKNGNQGMSITAPKDLYDTLSCTVCPQGPPGPPGPDGAPGPVGSDGNPGENGADGQPGAAGEDGAQGDQGAAGEPGTVGEVGASGKNGQRGSGLPGPLGPSGPAGPTGKDGEPGVDGSNGQPGSQGEAGAPGKNGETGPIGPSGGNGENGNPGSDAGYCPCPARTYETDPMPPARHDELRNFPQQLNKKAVFFEESQQFQRLFFSIMDDTYFWSKHGRPSAEKDRIRNSIAELCLSHLKKEGTLLKSIHVKSENELKFKAEEHTDMAPYINYSLNKKRRWEAEDAIGVDLLERAQKLNEGWKVLLLERVNLRSWNFTSWSYASDPERYLVRFMIKDVHELTKDDAYSHKGIDSVYGQRFSHFLKENRKPKKENEEQSSESSEPLAAYNFLRAPRNYVVLLQKEYKNSNYGWDWPHVGYWRRVDQLKDYLLELRYGEVEDLDGNDFDDVSDEDQTDGGSDQKKKSEFYNLDDHFVDKFVVVKRRRRKNTC</sequence>
<feature type="region of interest" description="Disordered" evidence="4">
    <location>
        <begin position="557"/>
        <end position="577"/>
    </location>
</feature>
<keyword evidence="5" id="KW-0812">Transmembrane</keyword>
<accession>A0A2G5TIC2</accession>